<dbReference type="GO" id="GO:0031047">
    <property type="term" value="P:regulatory ncRNA-mediated gene silencing"/>
    <property type="evidence" value="ECO:0007669"/>
    <property type="project" value="UniProtKB-KW"/>
</dbReference>
<evidence type="ECO:0000256" key="1">
    <source>
        <dbReference type="ARBA" id="ARBA00001946"/>
    </source>
</evidence>
<reference evidence="14 15" key="1">
    <citation type="submission" date="2019-09" db="EMBL/GenBank/DDBJ databases">
        <authorList>
            <person name="Criscuolo A."/>
        </authorList>
    </citation>
    <scope>NUCLEOTIDE SEQUENCE [LARGE SCALE GENOMIC DNA]</scope>
    <source>
        <strain evidence="15">3(2)</strain>
    </source>
</reference>
<comment type="cofactor">
    <cofactor evidence="1">
        <name>Mg(2+)</name>
        <dbReference type="ChEBI" id="CHEBI:18420"/>
    </cofactor>
</comment>
<keyword evidence="6" id="KW-0949">S-adenosyl-L-methionine</keyword>
<dbReference type="EC" id="2.1.1.386" evidence="11"/>
<dbReference type="GO" id="GO:0046872">
    <property type="term" value="F:metal ion binding"/>
    <property type="evidence" value="ECO:0007669"/>
    <property type="project" value="UniProtKB-KW"/>
</dbReference>
<comment type="similarity">
    <text evidence="2">Belongs to the methyltransferase superfamily. HEN1 family.</text>
</comment>
<dbReference type="Proteomes" id="UP000326725">
    <property type="component" value="Unassembled WGS sequence"/>
</dbReference>
<dbReference type="RefSeq" id="WP_225809781.1">
    <property type="nucleotide sequence ID" value="NZ_CABVOU010000027.1"/>
</dbReference>
<dbReference type="InterPro" id="IPR029063">
    <property type="entry name" value="SAM-dependent_MTases_sf"/>
</dbReference>
<proteinExistence type="inferred from homology"/>
<name>A0A5K1IAW0_9GAMM</name>
<keyword evidence="4" id="KW-0489">Methyltransferase</keyword>
<evidence type="ECO:0000256" key="2">
    <source>
        <dbReference type="ARBA" id="ARBA00009026"/>
    </source>
</evidence>
<dbReference type="GO" id="GO:0090486">
    <property type="term" value="F:small RNA 2'-O-methyltransferase activity"/>
    <property type="evidence" value="ECO:0007669"/>
    <property type="project" value="UniProtKB-EC"/>
</dbReference>
<sequence>MAMIDLEAPDLHQERLRRVVSLVRSSGARRVLDLGCGSGGLLQYLLRDPQFERVVGLELSGELLAQAKLRLEDLPAARAGRLELVCGSYADVHPALVGFEAAAMVETIEHVPPEALSRVERAVFAGLRPHLLVMTTPNHEYNPLFDMPPGEFRDPDHKFEWDRARFRDWALGVARRNGYRVRFSGVGNMDDHLGQPTQVACFTPVCDGPEKSGH</sequence>
<keyword evidence="9" id="KW-0694">RNA-binding</keyword>
<protein>
    <recommendedName>
        <fullName evidence="3">Small RNA 2'-O-methyltransferase</fullName>
        <ecNumber evidence="11">2.1.1.386</ecNumber>
    </recommendedName>
</protein>
<dbReference type="Pfam" id="PF13649">
    <property type="entry name" value="Methyltransf_25"/>
    <property type="match status" value="1"/>
</dbReference>
<keyword evidence="10" id="KW-0943">RNA-mediated gene silencing</keyword>
<evidence type="ECO:0000256" key="11">
    <source>
        <dbReference type="ARBA" id="ARBA00035025"/>
    </source>
</evidence>
<dbReference type="EMBL" id="CABVOU010000027">
    <property type="protein sequence ID" value="VVZ95149.1"/>
    <property type="molecule type" value="Genomic_DNA"/>
</dbReference>
<dbReference type="AlphaFoldDB" id="A0A5K1IAW0"/>
<evidence type="ECO:0000256" key="8">
    <source>
        <dbReference type="ARBA" id="ARBA00022842"/>
    </source>
</evidence>
<dbReference type="InterPro" id="IPR041698">
    <property type="entry name" value="Methyltransf_25"/>
</dbReference>
<evidence type="ECO:0000259" key="13">
    <source>
        <dbReference type="Pfam" id="PF13649"/>
    </source>
</evidence>
<keyword evidence="5" id="KW-0808">Transferase</keyword>
<feature type="domain" description="Methyltransferase" evidence="13">
    <location>
        <begin position="31"/>
        <end position="129"/>
    </location>
</feature>
<dbReference type="CDD" id="cd02440">
    <property type="entry name" value="AdoMet_MTases"/>
    <property type="match status" value="1"/>
</dbReference>
<dbReference type="GO" id="GO:0001510">
    <property type="term" value="P:RNA methylation"/>
    <property type="evidence" value="ECO:0007669"/>
    <property type="project" value="InterPro"/>
</dbReference>
<organism evidence="14 15">
    <name type="scientific">Halomonas lysinitropha</name>
    <dbReference type="NCBI Taxonomy" id="2607506"/>
    <lineage>
        <taxon>Bacteria</taxon>
        <taxon>Pseudomonadati</taxon>
        <taxon>Pseudomonadota</taxon>
        <taxon>Gammaproteobacteria</taxon>
        <taxon>Oceanospirillales</taxon>
        <taxon>Halomonadaceae</taxon>
        <taxon>Halomonas</taxon>
    </lineage>
</organism>
<evidence type="ECO:0000256" key="6">
    <source>
        <dbReference type="ARBA" id="ARBA00022691"/>
    </source>
</evidence>
<comment type="catalytic activity">
    <reaction evidence="12">
        <text>small RNA 3'-end nucleotide + S-adenosyl-L-methionine = small RNA 3'-end 2'-O-methylnucleotide + S-adenosyl-L-homocysteine + H(+)</text>
        <dbReference type="Rhea" id="RHEA:37887"/>
        <dbReference type="Rhea" id="RHEA-COMP:10415"/>
        <dbReference type="Rhea" id="RHEA-COMP:10416"/>
        <dbReference type="ChEBI" id="CHEBI:15378"/>
        <dbReference type="ChEBI" id="CHEBI:57856"/>
        <dbReference type="ChEBI" id="CHEBI:59789"/>
        <dbReference type="ChEBI" id="CHEBI:74896"/>
        <dbReference type="ChEBI" id="CHEBI:74898"/>
        <dbReference type="EC" id="2.1.1.386"/>
    </reaction>
</comment>
<dbReference type="SUPFAM" id="SSF53335">
    <property type="entry name" value="S-adenosyl-L-methionine-dependent methyltransferases"/>
    <property type="match status" value="1"/>
</dbReference>
<keyword evidence="8" id="KW-0460">Magnesium</keyword>
<dbReference type="PANTHER" id="PTHR21404:SF3">
    <property type="entry name" value="SMALL RNA 2'-O-METHYLTRANSFERASE"/>
    <property type="match status" value="1"/>
</dbReference>
<dbReference type="Gene3D" id="3.40.50.150">
    <property type="entry name" value="Vaccinia Virus protein VP39"/>
    <property type="match status" value="1"/>
</dbReference>
<evidence type="ECO:0000256" key="5">
    <source>
        <dbReference type="ARBA" id="ARBA00022679"/>
    </source>
</evidence>
<evidence type="ECO:0000313" key="14">
    <source>
        <dbReference type="EMBL" id="VVZ95149.1"/>
    </source>
</evidence>
<evidence type="ECO:0000256" key="7">
    <source>
        <dbReference type="ARBA" id="ARBA00022723"/>
    </source>
</evidence>
<dbReference type="GO" id="GO:0003723">
    <property type="term" value="F:RNA binding"/>
    <property type="evidence" value="ECO:0007669"/>
    <property type="project" value="UniProtKB-KW"/>
</dbReference>
<evidence type="ECO:0000256" key="3">
    <source>
        <dbReference type="ARBA" id="ARBA00021330"/>
    </source>
</evidence>
<keyword evidence="7" id="KW-0479">Metal-binding</keyword>
<evidence type="ECO:0000256" key="10">
    <source>
        <dbReference type="ARBA" id="ARBA00023158"/>
    </source>
</evidence>
<keyword evidence="15" id="KW-1185">Reference proteome</keyword>
<accession>A0A5K1IAW0</accession>
<dbReference type="InterPro" id="IPR026610">
    <property type="entry name" value="Hen1"/>
</dbReference>
<evidence type="ECO:0000256" key="9">
    <source>
        <dbReference type="ARBA" id="ARBA00022884"/>
    </source>
</evidence>
<gene>
    <name evidence="14" type="ORF">HALO32_01214</name>
</gene>
<evidence type="ECO:0000313" key="15">
    <source>
        <dbReference type="Proteomes" id="UP000326725"/>
    </source>
</evidence>
<evidence type="ECO:0000256" key="4">
    <source>
        <dbReference type="ARBA" id="ARBA00022603"/>
    </source>
</evidence>
<dbReference type="PANTHER" id="PTHR21404">
    <property type="entry name" value="HEN1"/>
    <property type="match status" value="1"/>
</dbReference>
<evidence type="ECO:0000256" key="12">
    <source>
        <dbReference type="ARBA" id="ARBA00048418"/>
    </source>
</evidence>